<dbReference type="PROSITE" id="PS50937">
    <property type="entry name" value="HTH_MERR_2"/>
    <property type="match status" value="1"/>
</dbReference>
<sequence length="135" mass="15956">MNIKTVADTLDLTIDTIRYYERIGVVPPVQRDKNGYRDYQVGDINRLFVAKVLRNAGLSIESLVEYAALEQVSDNPLAAQKELLQEQLDRLNLKLKEIERTRDLLQYKVDTFDERMDQRNRKDIEVEKLWETYHL</sequence>
<evidence type="ECO:0000313" key="4">
    <source>
        <dbReference type="EMBL" id="KRO17694.1"/>
    </source>
</evidence>
<keyword evidence="2" id="KW-0175">Coiled coil</keyword>
<dbReference type="InterPro" id="IPR009061">
    <property type="entry name" value="DNA-bd_dom_put_sf"/>
</dbReference>
<accession>A0A0R2MVP9</accession>
<dbReference type="EMBL" id="JQCE01000009">
    <property type="protein sequence ID" value="KRO17694.1"/>
    <property type="molecule type" value="Genomic_DNA"/>
</dbReference>
<dbReference type="PATRIC" id="fig|1293598.4.peg.2282"/>
<dbReference type="Proteomes" id="UP000050969">
    <property type="component" value="Unassembled WGS sequence"/>
</dbReference>
<dbReference type="PANTHER" id="PTHR30204">
    <property type="entry name" value="REDOX-CYCLING DRUG-SENSING TRANSCRIPTIONAL ACTIVATOR SOXR"/>
    <property type="match status" value="1"/>
</dbReference>
<comment type="caution">
    <text evidence="4">The sequence shown here is derived from an EMBL/GenBank/DDBJ whole genome shotgun (WGS) entry which is preliminary data.</text>
</comment>
<dbReference type="AlphaFoldDB" id="A0A0R2MVP9"/>
<keyword evidence="1" id="KW-0238">DNA-binding</keyword>
<dbReference type="GO" id="GO:0003677">
    <property type="term" value="F:DNA binding"/>
    <property type="evidence" value="ECO:0007669"/>
    <property type="project" value="UniProtKB-KW"/>
</dbReference>
<dbReference type="STRING" id="1293598.IV56_GL002180"/>
<dbReference type="Gene3D" id="1.10.1660.10">
    <property type="match status" value="1"/>
</dbReference>
<organism evidence="4 5">
    <name type="scientific">Lacticaseibacillus saniviri JCM 17471 = DSM 24301</name>
    <dbReference type="NCBI Taxonomy" id="1293598"/>
    <lineage>
        <taxon>Bacteria</taxon>
        <taxon>Bacillati</taxon>
        <taxon>Bacillota</taxon>
        <taxon>Bacilli</taxon>
        <taxon>Lactobacillales</taxon>
        <taxon>Lactobacillaceae</taxon>
        <taxon>Lacticaseibacillus</taxon>
    </lineage>
</organism>
<evidence type="ECO:0000259" key="3">
    <source>
        <dbReference type="PROSITE" id="PS50937"/>
    </source>
</evidence>
<dbReference type="PANTHER" id="PTHR30204:SF98">
    <property type="entry name" value="HTH-TYPE TRANSCRIPTIONAL REGULATOR ADHR"/>
    <property type="match status" value="1"/>
</dbReference>
<protein>
    <recommendedName>
        <fullName evidence="3">HTH merR-type domain-containing protein</fullName>
    </recommendedName>
</protein>
<evidence type="ECO:0000256" key="1">
    <source>
        <dbReference type="ARBA" id="ARBA00023125"/>
    </source>
</evidence>
<gene>
    <name evidence="4" type="ORF">IV56_GL002180</name>
</gene>
<dbReference type="GO" id="GO:0003700">
    <property type="term" value="F:DNA-binding transcription factor activity"/>
    <property type="evidence" value="ECO:0007669"/>
    <property type="project" value="InterPro"/>
</dbReference>
<dbReference type="OrthoDB" id="9811174at2"/>
<keyword evidence="5" id="KW-1185">Reference proteome</keyword>
<dbReference type="InterPro" id="IPR000551">
    <property type="entry name" value="MerR-type_HTH_dom"/>
</dbReference>
<feature type="coiled-coil region" evidence="2">
    <location>
        <begin position="81"/>
        <end position="108"/>
    </location>
</feature>
<dbReference type="RefSeq" id="WP_054777916.1">
    <property type="nucleotide sequence ID" value="NZ_BBBX01000022.1"/>
</dbReference>
<name>A0A0R2MVP9_9LACO</name>
<dbReference type="SMART" id="SM00422">
    <property type="entry name" value="HTH_MERR"/>
    <property type="match status" value="1"/>
</dbReference>
<reference evidence="4 5" key="1">
    <citation type="journal article" date="2015" name="Genome Announc.">
        <title>Expanding the biotechnology potential of lactobacilli through comparative genomics of 213 strains and associated genera.</title>
        <authorList>
            <person name="Sun Z."/>
            <person name="Harris H.M."/>
            <person name="McCann A."/>
            <person name="Guo C."/>
            <person name="Argimon S."/>
            <person name="Zhang W."/>
            <person name="Yang X."/>
            <person name="Jeffery I.B."/>
            <person name="Cooney J.C."/>
            <person name="Kagawa T.F."/>
            <person name="Liu W."/>
            <person name="Song Y."/>
            <person name="Salvetti E."/>
            <person name="Wrobel A."/>
            <person name="Rasinkangas P."/>
            <person name="Parkhill J."/>
            <person name="Rea M.C."/>
            <person name="O'Sullivan O."/>
            <person name="Ritari J."/>
            <person name="Douillard F.P."/>
            <person name="Paul Ross R."/>
            <person name="Yang R."/>
            <person name="Briner A.E."/>
            <person name="Felis G.E."/>
            <person name="de Vos W.M."/>
            <person name="Barrangou R."/>
            <person name="Klaenhammer T.R."/>
            <person name="Caufield P.W."/>
            <person name="Cui Y."/>
            <person name="Zhang H."/>
            <person name="O'Toole P.W."/>
        </authorList>
    </citation>
    <scope>NUCLEOTIDE SEQUENCE [LARGE SCALE GENOMIC DNA]</scope>
    <source>
        <strain evidence="4 5">DSM 24301</strain>
    </source>
</reference>
<evidence type="ECO:0000313" key="5">
    <source>
        <dbReference type="Proteomes" id="UP000050969"/>
    </source>
</evidence>
<evidence type="ECO:0000256" key="2">
    <source>
        <dbReference type="SAM" id="Coils"/>
    </source>
</evidence>
<feature type="domain" description="HTH merR-type" evidence="3">
    <location>
        <begin position="1"/>
        <end position="69"/>
    </location>
</feature>
<dbReference type="CDD" id="cd01109">
    <property type="entry name" value="HTH_YyaN"/>
    <property type="match status" value="1"/>
</dbReference>
<dbReference type="InterPro" id="IPR047057">
    <property type="entry name" value="MerR_fam"/>
</dbReference>
<dbReference type="Pfam" id="PF13411">
    <property type="entry name" value="MerR_1"/>
    <property type="match status" value="1"/>
</dbReference>
<proteinExistence type="predicted"/>
<dbReference type="SUPFAM" id="SSF46955">
    <property type="entry name" value="Putative DNA-binding domain"/>
    <property type="match status" value="1"/>
</dbReference>